<proteinExistence type="predicted"/>
<dbReference type="PANTHER" id="PTHR46791">
    <property type="entry name" value="EXPRESSED PROTEIN"/>
    <property type="match status" value="1"/>
</dbReference>
<accession>A0A8I3A5C3</accession>
<reference evidence="2" key="1">
    <citation type="submission" date="2021-03" db="EMBL/GenBank/DDBJ databases">
        <title>Evolutionary innovations through gain and loss of genes in the ectomycorrhizal Boletales.</title>
        <authorList>
            <person name="Wu G."/>
            <person name="Miyauchi S."/>
            <person name="Morin E."/>
            <person name="Yang Z.-L."/>
            <person name="Xu J."/>
            <person name="Martin F.M."/>
        </authorList>
    </citation>
    <scope>NUCLEOTIDE SEQUENCE</scope>
    <source>
        <strain evidence="2">BR01</strain>
    </source>
</reference>
<comment type="caution">
    <text evidence="2">The sequence shown here is derived from an EMBL/GenBank/DDBJ whole genome shotgun (WGS) entry which is preliminary data.</text>
</comment>
<dbReference type="GO" id="GO:0003676">
    <property type="term" value="F:nucleic acid binding"/>
    <property type="evidence" value="ECO:0007669"/>
    <property type="project" value="InterPro"/>
</dbReference>
<dbReference type="EMBL" id="JAGFBS010000039">
    <property type="protein sequence ID" value="KAG6371121.1"/>
    <property type="molecule type" value="Genomic_DNA"/>
</dbReference>
<protein>
    <recommendedName>
        <fullName evidence="1">Integrase core domain-containing protein</fullName>
    </recommendedName>
</protein>
<organism evidence="2 3">
    <name type="scientific">Boletus reticuloceps</name>
    <dbReference type="NCBI Taxonomy" id="495285"/>
    <lineage>
        <taxon>Eukaryota</taxon>
        <taxon>Fungi</taxon>
        <taxon>Dikarya</taxon>
        <taxon>Basidiomycota</taxon>
        <taxon>Agaricomycotina</taxon>
        <taxon>Agaricomycetes</taxon>
        <taxon>Agaricomycetidae</taxon>
        <taxon>Boletales</taxon>
        <taxon>Boletineae</taxon>
        <taxon>Boletaceae</taxon>
        <taxon>Boletoideae</taxon>
        <taxon>Boletus</taxon>
    </lineage>
</organism>
<dbReference type="OrthoDB" id="3353107at2759"/>
<dbReference type="Proteomes" id="UP000683000">
    <property type="component" value="Unassembled WGS sequence"/>
</dbReference>
<evidence type="ECO:0000313" key="2">
    <source>
        <dbReference type="EMBL" id="KAG6371121.1"/>
    </source>
</evidence>
<name>A0A8I3A5C3_9AGAM</name>
<dbReference type="Pfam" id="PF24764">
    <property type="entry name" value="rva_4"/>
    <property type="match status" value="1"/>
</dbReference>
<dbReference type="Gene3D" id="3.30.420.10">
    <property type="entry name" value="Ribonuclease H-like superfamily/Ribonuclease H"/>
    <property type="match status" value="1"/>
</dbReference>
<feature type="domain" description="Integrase core" evidence="1">
    <location>
        <begin position="251"/>
        <end position="431"/>
    </location>
</feature>
<dbReference type="InterPro" id="IPR012337">
    <property type="entry name" value="RNaseH-like_sf"/>
</dbReference>
<keyword evidence="3" id="KW-1185">Reference proteome</keyword>
<evidence type="ECO:0000313" key="3">
    <source>
        <dbReference type="Proteomes" id="UP000683000"/>
    </source>
</evidence>
<gene>
    <name evidence="2" type="ORF">JVT61DRAFT_9880</name>
</gene>
<dbReference type="SUPFAM" id="SSF53098">
    <property type="entry name" value="Ribonuclease H-like"/>
    <property type="match status" value="1"/>
</dbReference>
<dbReference type="AlphaFoldDB" id="A0A8I3A5C3"/>
<dbReference type="InterPro" id="IPR036397">
    <property type="entry name" value="RNaseH_sf"/>
</dbReference>
<dbReference type="InterPro" id="IPR058913">
    <property type="entry name" value="Integrase_dom_put"/>
</dbReference>
<dbReference type="PANTHER" id="PTHR46791:SF5">
    <property type="entry name" value="CLR5 DOMAIN-CONTAINING PROTEIN-RELATED"/>
    <property type="match status" value="1"/>
</dbReference>
<sequence length="560" mass="63668">MPCTQHHFIHHHSFIISISMEQFPPYTILQAFNHLKAVVERAVYTQLGDAARLDAQIVECRHLEQSIHNHSLILQPDDSNLMLSSIQNMIADLETAKTLSTDQPDLSPLSYTRPAHTGGQGRPMIEIDANALEAGLQLAGPTRLAQLFGLEQGIVQPGDPVYVTFTNEDGQELRLYTSSTNSQSDLSDDQLDTIMVQILNSFPTFGRQMIEGHLQYLGHHIPRHHIQESYARVHGPPVAAFGLRHIQRRTYQVAGFNSLQHHDGQHGLIRWTLVTHAFIDGYSRFITGIRVSNNNCAETVFDLFHSLTQHHGIPSRICGDHGGENVLVARFMEETRGSGHGSYIWGRSVHNIHIERLWVDWTANVGSKWKQFFQELEIHHGLDADQDSHIWLLHHLFLPIINSDAFHWANTWNTHTMRLPGRRNDSPHALRYFSIIQTGTRGIDENGNVLPAFQPIEDHLEPDQVYEYGIDWEALEDNQVLQHHVGHNHPDHLANNLFIAHWPEEYHVVKVPEPNCPFSQEQLAWLDQALQGFPVETMSQCQAVWVHALSLSLQLGDHQA</sequence>
<evidence type="ECO:0000259" key="1">
    <source>
        <dbReference type="Pfam" id="PF24764"/>
    </source>
</evidence>